<gene>
    <name evidence="9" type="ORF">C4K46_07140</name>
</gene>
<keyword evidence="1" id="KW-0134">Cell wall</keyword>
<evidence type="ECO:0000256" key="4">
    <source>
        <dbReference type="ARBA" id="ARBA00023088"/>
    </source>
</evidence>
<evidence type="ECO:0000259" key="8">
    <source>
        <dbReference type="PROSITE" id="PS50847"/>
    </source>
</evidence>
<feature type="compositionally biased region" description="Polar residues" evidence="5">
    <location>
        <begin position="31"/>
        <end position="69"/>
    </location>
</feature>
<protein>
    <recommendedName>
        <fullName evidence="8">Gram-positive cocci surface proteins LPxTG domain-containing protein</fullName>
    </recommendedName>
</protein>
<name>A0ABS5B4E2_9STRE</name>
<dbReference type="EMBL" id="PRDG01000004">
    <property type="protein sequence ID" value="MBP2623713.1"/>
    <property type="molecule type" value="Genomic_DNA"/>
</dbReference>
<keyword evidence="6" id="KW-1133">Transmembrane helix</keyword>
<feature type="domain" description="Gram-positive cocci surface proteins LPxTG" evidence="8">
    <location>
        <begin position="499"/>
        <end position="532"/>
    </location>
</feature>
<evidence type="ECO:0000256" key="6">
    <source>
        <dbReference type="SAM" id="Phobius"/>
    </source>
</evidence>
<feature type="chain" id="PRO_5045678201" description="Gram-positive cocci surface proteins LPxTG domain-containing protein" evidence="7">
    <location>
        <begin position="27"/>
        <end position="532"/>
    </location>
</feature>
<feature type="region of interest" description="Disordered" evidence="5">
    <location>
        <begin position="414"/>
        <end position="498"/>
    </location>
</feature>
<dbReference type="RefSeq" id="WP_209628218.1">
    <property type="nucleotide sequence ID" value="NZ_PRDG01000004.1"/>
</dbReference>
<evidence type="ECO:0000256" key="7">
    <source>
        <dbReference type="SAM" id="SignalP"/>
    </source>
</evidence>
<organism evidence="9 10">
    <name type="scientific">Streptococcus oricebi</name>
    <dbReference type="NCBI Taxonomy" id="1547447"/>
    <lineage>
        <taxon>Bacteria</taxon>
        <taxon>Bacillati</taxon>
        <taxon>Bacillota</taxon>
        <taxon>Bacilli</taxon>
        <taxon>Lactobacillales</taxon>
        <taxon>Streptococcaceae</taxon>
        <taxon>Streptococcus</taxon>
    </lineage>
</organism>
<feature type="signal peptide" evidence="7">
    <location>
        <begin position="1"/>
        <end position="26"/>
    </location>
</feature>
<keyword evidence="6" id="KW-0812">Transmembrane</keyword>
<dbReference type="Proteomes" id="UP001519296">
    <property type="component" value="Unassembled WGS sequence"/>
</dbReference>
<comment type="caution">
    <text evidence="9">The sequence shown here is derived from an EMBL/GenBank/DDBJ whole genome shotgun (WGS) entry which is preliminary data.</text>
</comment>
<feature type="transmembrane region" description="Helical" evidence="6">
    <location>
        <begin position="506"/>
        <end position="526"/>
    </location>
</feature>
<evidence type="ECO:0000313" key="9">
    <source>
        <dbReference type="EMBL" id="MBP2623713.1"/>
    </source>
</evidence>
<accession>A0ABS5B4E2</accession>
<keyword evidence="10" id="KW-1185">Reference proteome</keyword>
<reference evidence="9 10" key="1">
    <citation type="submission" date="2018-02" db="EMBL/GenBank/DDBJ databases">
        <title>Draft genome sequence of Streptococcus oricebi CCUG 70868T type strain.</title>
        <authorList>
            <person name="Mendez V."/>
            <person name="Salva-Serra F."/>
            <person name="Jaen-Luchoro D."/>
            <person name="Gonzales-Siles L."/>
            <person name="Karlsson R."/>
            <person name="Engstrom-Jakobsson H."/>
            <person name="Busquets A."/>
            <person name="Gomila M."/>
            <person name="Pineiro-Iglesias B."/>
            <person name="Bennasar-Figueras A."/>
            <person name="Seeger M."/>
            <person name="Moore E."/>
        </authorList>
    </citation>
    <scope>NUCLEOTIDE SEQUENCE [LARGE SCALE GENOMIC DNA]</scope>
    <source>
        <strain evidence="9 10">CCUG 70868</strain>
    </source>
</reference>
<feature type="region of interest" description="Disordered" evidence="5">
    <location>
        <begin position="29"/>
        <end position="69"/>
    </location>
</feature>
<dbReference type="InterPro" id="IPR019931">
    <property type="entry name" value="LPXTG_anchor"/>
</dbReference>
<dbReference type="InterPro" id="IPR011252">
    <property type="entry name" value="Fibrogen-bd_dom1"/>
</dbReference>
<keyword evidence="6" id="KW-0472">Membrane</keyword>
<evidence type="ECO:0000313" key="10">
    <source>
        <dbReference type="Proteomes" id="UP001519296"/>
    </source>
</evidence>
<keyword evidence="4" id="KW-0572">Peptidoglycan-anchor</keyword>
<evidence type="ECO:0000256" key="1">
    <source>
        <dbReference type="ARBA" id="ARBA00022512"/>
    </source>
</evidence>
<feature type="compositionally biased region" description="Low complexity" evidence="5">
    <location>
        <begin position="421"/>
        <end position="476"/>
    </location>
</feature>
<dbReference type="Pfam" id="PF00746">
    <property type="entry name" value="Gram_pos_anchor"/>
    <property type="match status" value="1"/>
</dbReference>
<proteinExistence type="predicted"/>
<evidence type="ECO:0000256" key="3">
    <source>
        <dbReference type="ARBA" id="ARBA00022729"/>
    </source>
</evidence>
<dbReference type="PROSITE" id="PS50847">
    <property type="entry name" value="GRAM_POS_ANCHORING"/>
    <property type="match status" value="1"/>
</dbReference>
<keyword evidence="3 7" id="KW-0732">Signal</keyword>
<dbReference type="NCBIfam" id="TIGR01167">
    <property type="entry name" value="LPXTG_anchor"/>
    <property type="match status" value="1"/>
</dbReference>
<evidence type="ECO:0000256" key="2">
    <source>
        <dbReference type="ARBA" id="ARBA00022525"/>
    </source>
</evidence>
<sequence>MKKLSHYLGLLTILSSFLVAPLSVVAETEDSQPATSQVSNSQEKSQENDSSADSQSSEPAPVQAASTVTTGQAKELSNVITHAILWDKVNGREVTKNDDVYKLSADVDYAYQMQFDLSDYNGSFNNGDYFTTEISAPMTVASETFDLTDATTGVVVGEAAVTSNGAAQGGSVKITLKNLEEYLAKKGGQEVSGIKGTFYAQVRSSKTNGVTTTTVTNVKNVGTKEIKIQVDARKRSKRSLDPGIGEENFYKYANVATEKHYDSAALGQSGDYVHPWRARVNASKKYYDSLVIHDVIASQSATTKFIPENIEVFSSEEGYNRDNELENRQRMREGRDYTVTFNDSYTEMTITLIKPGSRAYYINYDTTAPLDGSEIANTMDVKGDEKALPVTESNEETTSRFTINSFLTAGGTIDLNTRRATTPIGPGTPPSSSDNQNSSSSSSDNNSSSNTSSSSSQALAPGDQSGSNQQDQNGGNVKLNLGNQAGDSREQAAGSKRVLPNTGEQISMTLVLLGLVLMGGVGFYFYRKKAHH</sequence>
<evidence type="ECO:0000256" key="5">
    <source>
        <dbReference type="SAM" id="MobiDB-lite"/>
    </source>
</evidence>
<dbReference type="Gene3D" id="2.60.40.1280">
    <property type="match status" value="1"/>
</dbReference>
<keyword evidence="2" id="KW-0964">Secreted</keyword>